<dbReference type="KEGG" id="dae:Dtox_1889"/>
<dbReference type="AlphaFoldDB" id="C8VXS8"/>
<dbReference type="HOGENOM" id="CLU_217906_0_0_9"/>
<dbReference type="InterPro" id="IPR046749">
    <property type="entry name" value="SHOCT_2"/>
</dbReference>
<proteinExistence type="predicted"/>
<reference evidence="2 3" key="1">
    <citation type="journal article" date="2009" name="Stand. Genomic Sci.">
        <title>Complete genome sequence of Desulfotomaculum acetoxidans type strain (5575).</title>
        <authorList>
            <person name="Spring S."/>
            <person name="Lapidus A."/>
            <person name="Schroder M."/>
            <person name="Gleim D."/>
            <person name="Sims D."/>
            <person name="Meincke L."/>
            <person name="Glavina Del Rio T."/>
            <person name="Tice H."/>
            <person name="Copeland A."/>
            <person name="Cheng J.F."/>
            <person name="Lucas S."/>
            <person name="Chen F."/>
            <person name="Nolan M."/>
            <person name="Bruce D."/>
            <person name="Goodwin L."/>
            <person name="Pitluck S."/>
            <person name="Ivanova N."/>
            <person name="Mavromatis K."/>
            <person name="Mikhailova N."/>
            <person name="Pati A."/>
            <person name="Chen A."/>
            <person name="Palaniappan K."/>
            <person name="Land M."/>
            <person name="Hauser L."/>
            <person name="Chang Y.J."/>
            <person name="Jeffries C.D."/>
            <person name="Chain P."/>
            <person name="Saunders E."/>
            <person name="Brettin T."/>
            <person name="Detter J.C."/>
            <person name="Goker M."/>
            <person name="Bristow J."/>
            <person name="Eisen J.A."/>
            <person name="Markowitz V."/>
            <person name="Hugenholtz P."/>
            <person name="Kyrpides N.C."/>
            <person name="Klenk H.P."/>
            <person name="Han C."/>
        </authorList>
    </citation>
    <scope>NUCLEOTIDE SEQUENCE [LARGE SCALE GENOMIC DNA]</scope>
    <source>
        <strain evidence="3">ATCC 49208 / DSM 771 / VKM B-1644</strain>
    </source>
</reference>
<keyword evidence="3" id="KW-1185">Reference proteome</keyword>
<evidence type="ECO:0000313" key="2">
    <source>
        <dbReference type="EMBL" id="ACV62734.1"/>
    </source>
</evidence>
<evidence type="ECO:0000259" key="1">
    <source>
        <dbReference type="Pfam" id="PF20612"/>
    </source>
</evidence>
<dbReference type="RefSeq" id="WP_015757440.1">
    <property type="nucleotide sequence ID" value="NC_013216.1"/>
</dbReference>
<sequence length="44" mass="5278">MDNNINYKLSLHILNTLKKLNLITEKEYIAIDKENKKSFEIRLD</sequence>
<gene>
    <name evidence="2" type="ordered locus">Dtox_1889</name>
</gene>
<accession>C8VXS8</accession>
<protein>
    <recommendedName>
        <fullName evidence="1">SHOCT-like domain-containing protein</fullName>
    </recommendedName>
</protein>
<dbReference type="Proteomes" id="UP000002217">
    <property type="component" value="Chromosome"/>
</dbReference>
<dbReference type="Pfam" id="PF20612">
    <property type="entry name" value="SHOCT_2"/>
    <property type="match status" value="1"/>
</dbReference>
<feature type="domain" description="SHOCT-like" evidence="1">
    <location>
        <begin position="2"/>
        <end position="40"/>
    </location>
</feature>
<name>C8VXS8_DESAS</name>
<organism evidence="2 3">
    <name type="scientific">Desulfofarcimen acetoxidans (strain ATCC 49208 / DSM 771 / KCTC 5769 / VKM B-1644 / 5575)</name>
    <name type="common">Desulfotomaculum acetoxidans</name>
    <dbReference type="NCBI Taxonomy" id="485916"/>
    <lineage>
        <taxon>Bacteria</taxon>
        <taxon>Bacillati</taxon>
        <taxon>Bacillota</taxon>
        <taxon>Clostridia</taxon>
        <taxon>Eubacteriales</taxon>
        <taxon>Peptococcaceae</taxon>
        <taxon>Desulfofarcimen</taxon>
    </lineage>
</organism>
<dbReference type="EMBL" id="CP001720">
    <property type="protein sequence ID" value="ACV62734.1"/>
    <property type="molecule type" value="Genomic_DNA"/>
</dbReference>
<evidence type="ECO:0000313" key="3">
    <source>
        <dbReference type="Proteomes" id="UP000002217"/>
    </source>
</evidence>